<protein>
    <submittedName>
        <fullName evidence="1">Uncharacterized protein</fullName>
    </submittedName>
</protein>
<comment type="caution">
    <text evidence="1">The sequence shown here is derived from an EMBL/GenBank/DDBJ whole genome shotgun (WGS) entry which is preliminary data.</text>
</comment>
<accession>A0A9D4BJ55</accession>
<name>A0A9D4BJ55_DREPO</name>
<proteinExistence type="predicted"/>
<organism evidence="1 2">
    <name type="scientific">Dreissena polymorpha</name>
    <name type="common">Zebra mussel</name>
    <name type="synonym">Mytilus polymorpha</name>
    <dbReference type="NCBI Taxonomy" id="45954"/>
    <lineage>
        <taxon>Eukaryota</taxon>
        <taxon>Metazoa</taxon>
        <taxon>Spiralia</taxon>
        <taxon>Lophotrochozoa</taxon>
        <taxon>Mollusca</taxon>
        <taxon>Bivalvia</taxon>
        <taxon>Autobranchia</taxon>
        <taxon>Heteroconchia</taxon>
        <taxon>Euheterodonta</taxon>
        <taxon>Imparidentia</taxon>
        <taxon>Neoheterodontei</taxon>
        <taxon>Myida</taxon>
        <taxon>Dreissenoidea</taxon>
        <taxon>Dreissenidae</taxon>
        <taxon>Dreissena</taxon>
    </lineage>
</organism>
<dbReference type="Proteomes" id="UP000828390">
    <property type="component" value="Unassembled WGS sequence"/>
</dbReference>
<sequence length="79" mass="8974">MDADQSFSDVSNVSGLVHSGEASRRIIINGIFWELEYTTSDHQIRGETVKWSFRTNQDLPVASRCNRQWTNAEKISQSA</sequence>
<gene>
    <name evidence="1" type="ORF">DPMN_084327</name>
</gene>
<evidence type="ECO:0000313" key="1">
    <source>
        <dbReference type="EMBL" id="KAH3696847.1"/>
    </source>
</evidence>
<dbReference type="AlphaFoldDB" id="A0A9D4BJ55"/>
<reference evidence="1" key="1">
    <citation type="journal article" date="2019" name="bioRxiv">
        <title>The Genome of the Zebra Mussel, Dreissena polymorpha: A Resource for Invasive Species Research.</title>
        <authorList>
            <person name="McCartney M.A."/>
            <person name="Auch B."/>
            <person name="Kono T."/>
            <person name="Mallez S."/>
            <person name="Zhang Y."/>
            <person name="Obille A."/>
            <person name="Becker A."/>
            <person name="Abrahante J.E."/>
            <person name="Garbe J."/>
            <person name="Badalamenti J.P."/>
            <person name="Herman A."/>
            <person name="Mangelson H."/>
            <person name="Liachko I."/>
            <person name="Sullivan S."/>
            <person name="Sone E.D."/>
            <person name="Koren S."/>
            <person name="Silverstein K.A.T."/>
            <person name="Beckman K.B."/>
            <person name="Gohl D.M."/>
        </authorList>
    </citation>
    <scope>NUCLEOTIDE SEQUENCE</scope>
    <source>
        <strain evidence="1">Duluth1</strain>
        <tissue evidence="1">Whole animal</tissue>
    </source>
</reference>
<reference evidence="1" key="2">
    <citation type="submission" date="2020-11" db="EMBL/GenBank/DDBJ databases">
        <authorList>
            <person name="McCartney M.A."/>
            <person name="Auch B."/>
            <person name="Kono T."/>
            <person name="Mallez S."/>
            <person name="Becker A."/>
            <person name="Gohl D.M."/>
            <person name="Silverstein K.A.T."/>
            <person name="Koren S."/>
            <person name="Bechman K.B."/>
            <person name="Herman A."/>
            <person name="Abrahante J.E."/>
            <person name="Garbe J."/>
        </authorList>
    </citation>
    <scope>NUCLEOTIDE SEQUENCE</scope>
    <source>
        <strain evidence="1">Duluth1</strain>
        <tissue evidence="1">Whole animal</tissue>
    </source>
</reference>
<evidence type="ECO:0000313" key="2">
    <source>
        <dbReference type="Proteomes" id="UP000828390"/>
    </source>
</evidence>
<keyword evidence="2" id="KW-1185">Reference proteome</keyword>
<dbReference type="EMBL" id="JAIWYP010000016">
    <property type="protein sequence ID" value="KAH3696847.1"/>
    <property type="molecule type" value="Genomic_DNA"/>
</dbReference>